<dbReference type="Pfam" id="PF00155">
    <property type="entry name" value="Aminotran_1_2"/>
    <property type="match status" value="1"/>
</dbReference>
<dbReference type="InterPro" id="IPR015421">
    <property type="entry name" value="PyrdxlP-dep_Trfase_major"/>
</dbReference>
<dbReference type="InterPro" id="IPR050087">
    <property type="entry name" value="AON_synthase_class-II"/>
</dbReference>
<comment type="cofactor">
    <cofactor evidence="1">
        <name>pyridoxal 5'-phosphate</name>
        <dbReference type="ChEBI" id="CHEBI:597326"/>
    </cofactor>
</comment>
<dbReference type="InterPro" id="IPR015424">
    <property type="entry name" value="PyrdxlP-dep_Trfase"/>
</dbReference>
<dbReference type="GO" id="GO:0009102">
    <property type="term" value="P:biotin biosynthetic process"/>
    <property type="evidence" value="ECO:0007669"/>
    <property type="project" value="TreeGrafter"/>
</dbReference>
<keyword evidence="3" id="KW-0663">Pyridoxal phosphate</keyword>
<dbReference type="GO" id="GO:0008710">
    <property type="term" value="F:8-amino-7-oxononanoate synthase activity"/>
    <property type="evidence" value="ECO:0007669"/>
    <property type="project" value="TreeGrafter"/>
</dbReference>
<dbReference type="InterPro" id="IPR015422">
    <property type="entry name" value="PyrdxlP-dep_Trfase_small"/>
</dbReference>
<evidence type="ECO:0000313" key="5">
    <source>
        <dbReference type="EMBL" id="CAB4370293.1"/>
    </source>
</evidence>
<evidence type="ECO:0000259" key="4">
    <source>
        <dbReference type="Pfam" id="PF00155"/>
    </source>
</evidence>
<keyword evidence="2" id="KW-0808">Transferase</keyword>
<feature type="domain" description="Aminotransferase class I/classII large" evidence="4">
    <location>
        <begin position="45"/>
        <end position="373"/>
    </location>
</feature>
<evidence type="ECO:0000256" key="3">
    <source>
        <dbReference type="ARBA" id="ARBA00022898"/>
    </source>
</evidence>
<dbReference type="Gene3D" id="3.90.1150.10">
    <property type="entry name" value="Aspartate Aminotransferase, domain 1"/>
    <property type="match status" value="1"/>
</dbReference>
<sequence>MSPNQATDWSTWLDAEIDSIKSSDRWRSPRAFDANGPTGILNGQTVVSFASNDYLGLTSHSAVKAAARDAIDRWGSGSGASRLVVGSRPIHHELETHLASWRGTESAVLFPTGFAANLGLLATLGARGVVVHSDELNHASIIDGCRMARANGAEIVTYPHLDLETLAVHLESHSDARQVVVTDSVFSMDGDVAPIAQLAELCARYSALLVLDEAHAVLEPTPPPQLGGTTIVQVGTLSKTLGALGGFVAGPAAVIDLLVNRARTYIFTTAPSPADSAAALAAIGVLESTEGAALRERLRSSVDRVRLGHPSPIIPIVLGDEGAALRASQQFLECGLLVPAIRPPTVPVGSSRLRVALSAAHTDEQITALLDALSTLETDGGR</sequence>
<evidence type="ECO:0000256" key="2">
    <source>
        <dbReference type="ARBA" id="ARBA00022679"/>
    </source>
</evidence>
<dbReference type="InterPro" id="IPR004839">
    <property type="entry name" value="Aminotransferase_I/II_large"/>
</dbReference>
<dbReference type="GO" id="GO:0030170">
    <property type="term" value="F:pyridoxal phosphate binding"/>
    <property type="evidence" value="ECO:0007669"/>
    <property type="project" value="InterPro"/>
</dbReference>
<reference evidence="5" key="1">
    <citation type="submission" date="2020-05" db="EMBL/GenBank/DDBJ databases">
        <authorList>
            <person name="Chiriac C."/>
            <person name="Salcher M."/>
            <person name="Ghai R."/>
            <person name="Kavagutti S V."/>
        </authorList>
    </citation>
    <scope>NUCLEOTIDE SEQUENCE</scope>
</reference>
<gene>
    <name evidence="5" type="ORF">UFOPK4201_00120</name>
</gene>
<dbReference type="AlphaFoldDB" id="A0A6J6AJS2"/>
<protein>
    <submittedName>
        <fullName evidence="5">Unannotated protein</fullName>
    </submittedName>
</protein>
<dbReference type="SUPFAM" id="SSF53383">
    <property type="entry name" value="PLP-dependent transferases"/>
    <property type="match status" value="1"/>
</dbReference>
<organism evidence="5">
    <name type="scientific">freshwater metagenome</name>
    <dbReference type="NCBI Taxonomy" id="449393"/>
    <lineage>
        <taxon>unclassified sequences</taxon>
        <taxon>metagenomes</taxon>
        <taxon>ecological metagenomes</taxon>
    </lineage>
</organism>
<dbReference type="PANTHER" id="PTHR13693:SF100">
    <property type="entry name" value="8-AMINO-7-OXONONANOATE SYNTHASE"/>
    <property type="match status" value="1"/>
</dbReference>
<evidence type="ECO:0000256" key="1">
    <source>
        <dbReference type="ARBA" id="ARBA00001933"/>
    </source>
</evidence>
<dbReference type="Gene3D" id="3.40.640.10">
    <property type="entry name" value="Type I PLP-dependent aspartate aminotransferase-like (Major domain)"/>
    <property type="match status" value="1"/>
</dbReference>
<proteinExistence type="predicted"/>
<accession>A0A6J6AJS2</accession>
<name>A0A6J6AJS2_9ZZZZ</name>
<dbReference type="PANTHER" id="PTHR13693">
    <property type="entry name" value="CLASS II AMINOTRANSFERASE/8-AMINO-7-OXONONANOATE SYNTHASE"/>
    <property type="match status" value="1"/>
</dbReference>
<dbReference type="EMBL" id="CAEUNJ010000003">
    <property type="protein sequence ID" value="CAB4370293.1"/>
    <property type="molecule type" value="Genomic_DNA"/>
</dbReference>